<dbReference type="PANTHER" id="PTHR15469:SF0">
    <property type="entry name" value="NADH DEHYDROGENASE [UBIQUINONE] 1 BETA SUBCOMPLEX SUBUNIT 4"/>
    <property type="match status" value="1"/>
</dbReference>
<keyword evidence="7" id="KW-0999">Mitochondrion inner membrane</keyword>
<evidence type="ECO:0000256" key="8">
    <source>
        <dbReference type="ARBA" id="ARBA00022982"/>
    </source>
</evidence>
<keyword evidence="8" id="KW-0249">Electron transport</keyword>
<evidence type="ECO:0000256" key="3">
    <source>
        <dbReference type="ARBA" id="ARBA00018681"/>
    </source>
</evidence>
<keyword evidence="9 14" id="KW-1133">Transmembrane helix</keyword>
<sequence length="113" mass="12663">MAGGTANVDVVKERAAVRAAIKKEFQKQVTNPHRHGSAEGGVLFDPAVQRFMSMRATRYDHFKPTPRSSLIGIAMLAVPILGYGWWMKTSRENFEAKCRTGQVAYADREFKFA</sequence>
<evidence type="ECO:0000256" key="2">
    <source>
        <dbReference type="ARBA" id="ARBA00007260"/>
    </source>
</evidence>
<evidence type="ECO:0000256" key="6">
    <source>
        <dbReference type="ARBA" id="ARBA00022692"/>
    </source>
</evidence>
<dbReference type="STRING" id="6689.A0A3R7PYG9"/>
<evidence type="ECO:0000256" key="9">
    <source>
        <dbReference type="ARBA" id="ARBA00022989"/>
    </source>
</evidence>
<keyword evidence="16" id="KW-1185">Reference proteome</keyword>
<comment type="similarity">
    <text evidence="2">Belongs to the complex I NDUFB4 subunit family.</text>
</comment>
<keyword evidence="6 14" id="KW-0812">Transmembrane</keyword>
<keyword evidence="10" id="KW-0496">Mitochondrion</keyword>
<evidence type="ECO:0000256" key="12">
    <source>
        <dbReference type="ARBA" id="ARBA00030212"/>
    </source>
</evidence>
<keyword evidence="5" id="KW-0679">Respiratory chain</keyword>
<dbReference type="GO" id="GO:0005743">
    <property type="term" value="C:mitochondrial inner membrane"/>
    <property type="evidence" value="ECO:0007669"/>
    <property type="project" value="UniProtKB-SubCell"/>
</dbReference>
<evidence type="ECO:0000313" key="16">
    <source>
        <dbReference type="Proteomes" id="UP000283509"/>
    </source>
</evidence>
<evidence type="ECO:0000256" key="13">
    <source>
        <dbReference type="ARBA" id="ARBA00030987"/>
    </source>
</evidence>
<evidence type="ECO:0000313" key="15">
    <source>
        <dbReference type="EMBL" id="ROT80985.1"/>
    </source>
</evidence>
<comment type="subcellular location">
    <subcellularLocation>
        <location evidence="1">Mitochondrion inner membrane</location>
        <topology evidence="1">Single-pass membrane protein</topology>
    </subcellularLocation>
</comment>
<evidence type="ECO:0000256" key="10">
    <source>
        <dbReference type="ARBA" id="ARBA00023128"/>
    </source>
</evidence>
<name>A0A3R7PYG9_PENVA</name>
<reference evidence="15 16" key="2">
    <citation type="submission" date="2019-01" db="EMBL/GenBank/DDBJ databases">
        <title>The decoding of complex shrimp genome reveals the adaptation for benthos swimmer, frequently molting mechanism and breeding impact on genome.</title>
        <authorList>
            <person name="Sun Y."/>
            <person name="Gao Y."/>
            <person name="Yu Y."/>
        </authorList>
    </citation>
    <scope>NUCLEOTIDE SEQUENCE [LARGE SCALE GENOMIC DNA]</scope>
    <source>
        <tissue evidence="15">Muscle</tissue>
    </source>
</reference>
<keyword evidence="4" id="KW-0813">Transport</keyword>
<evidence type="ECO:0000256" key="5">
    <source>
        <dbReference type="ARBA" id="ARBA00022660"/>
    </source>
</evidence>
<evidence type="ECO:0000256" key="7">
    <source>
        <dbReference type="ARBA" id="ARBA00022792"/>
    </source>
</evidence>
<gene>
    <name evidence="15" type="ORF">C7M84_000270</name>
</gene>
<dbReference type="PANTHER" id="PTHR15469">
    <property type="entry name" value="NADH-UBIQUINONE OXIDOREDUCTASE B15 SUBUNIT"/>
    <property type="match status" value="1"/>
</dbReference>
<protein>
    <recommendedName>
        <fullName evidence="3">NADH dehydrogenase [ubiquinone] 1 beta subcomplex subunit 4</fullName>
    </recommendedName>
    <alternativeName>
        <fullName evidence="12">Complex I-B15</fullName>
    </alternativeName>
    <alternativeName>
        <fullName evidence="13">NADH-ubiquinone oxidoreductase B15 subunit</fullName>
    </alternativeName>
</protein>
<dbReference type="AlphaFoldDB" id="A0A3R7PYG9"/>
<evidence type="ECO:0000256" key="14">
    <source>
        <dbReference type="SAM" id="Phobius"/>
    </source>
</evidence>
<comment type="caution">
    <text evidence="15">The sequence shown here is derived from an EMBL/GenBank/DDBJ whole genome shotgun (WGS) entry which is preliminary data.</text>
</comment>
<reference evidence="15 16" key="1">
    <citation type="submission" date="2018-04" db="EMBL/GenBank/DDBJ databases">
        <authorList>
            <person name="Zhang X."/>
            <person name="Yuan J."/>
            <person name="Li F."/>
            <person name="Xiang J."/>
        </authorList>
    </citation>
    <scope>NUCLEOTIDE SEQUENCE [LARGE SCALE GENOMIC DNA]</scope>
    <source>
        <tissue evidence="15">Muscle</tissue>
    </source>
</reference>
<dbReference type="OrthoDB" id="5818798at2759"/>
<feature type="transmembrane region" description="Helical" evidence="14">
    <location>
        <begin position="68"/>
        <end position="86"/>
    </location>
</feature>
<accession>A0A3R7PYG9</accession>
<dbReference type="Pfam" id="PF07225">
    <property type="entry name" value="NDUF_B4"/>
    <property type="match status" value="1"/>
</dbReference>
<dbReference type="Proteomes" id="UP000283509">
    <property type="component" value="Unassembled WGS sequence"/>
</dbReference>
<proteinExistence type="inferred from homology"/>
<evidence type="ECO:0000256" key="4">
    <source>
        <dbReference type="ARBA" id="ARBA00022448"/>
    </source>
</evidence>
<keyword evidence="11 14" id="KW-0472">Membrane</keyword>
<dbReference type="InterPro" id="IPR009866">
    <property type="entry name" value="NADH_UbQ_OxRdtase_NDUFB4_su"/>
</dbReference>
<dbReference type="EMBL" id="QCYY01001042">
    <property type="protein sequence ID" value="ROT80985.1"/>
    <property type="molecule type" value="Genomic_DNA"/>
</dbReference>
<organism evidence="15 16">
    <name type="scientific">Penaeus vannamei</name>
    <name type="common">Whiteleg shrimp</name>
    <name type="synonym">Litopenaeus vannamei</name>
    <dbReference type="NCBI Taxonomy" id="6689"/>
    <lineage>
        <taxon>Eukaryota</taxon>
        <taxon>Metazoa</taxon>
        <taxon>Ecdysozoa</taxon>
        <taxon>Arthropoda</taxon>
        <taxon>Crustacea</taxon>
        <taxon>Multicrustacea</taxon>
        <taxon>Malacostraca</taxon>
        <taxon>Eumalacostraca</taxon>
        <taxon>Eucarida</taxon>
        <taxon>Decapoda</taxon>
        <taxon>Dendrobranchiata</taxon>
        <taxon>Penaeoidea</taxon>
        <taxon>Penaeidae</taxon>
        <taxon>Penaeus</taxon>
    </lineage>
</organism>
<evidence type="ECO:0000256" key="11">
    <source>
        <dbReference type="ARBA" id="ARBA00023136"/>
    </source>
</evidence>
<evidence type="ECO:0000256" key="1">
    <source>
        <dbReference type="ARBA" id="ARBA00004434"/>
    </source>
</evidence>